<dbReference type="OrthoDB" id="68731at2"/>
<reference evidence="2" key="1">
    <citation type="submission" date="2016-11" db="EMBL/GenBank/DDBJ databases">
        <authorList>
            <person name="Varghese N."/>
            <person name="Submissions S."/>
        </authorList>
    </citation>
    <scope>NUCLEOTIDE SEQUENCE [LARGE SCALE GENOMIC DNA]</scope>
    <source>
        <strain evidence="2">DSM 19858</strain>
    </source>
</reference>
<dbReference type="Proteomes" id="UP000184543">
    <property type="component" value="Unassembled WGS sequence"/>
</dbReference>
<name>A0A1M6MJ68_9FLAO</name>
<protein>
    <recommendedName>
        <fullName evidence="3">DUF1572 domain-containing protein</fullName>
    </recommendedName>
</protein>
<dbReference type="InterPro" id="IPR011466">
    <property type="entry name" value="DUF1572"/>
</dbReference>
<dbReference type="Gene3D" id="1.20.120.450">
    <property type="entry name" value="dinb family like domain"/>
    <property type="match status" value="1"/>
</dbReference>
<dbReference type="RefSeq" id="WP_072995204.1">
    <property type="nucleotide sequence ID" value="NZ_FQYU01000010.1"/>
</dbReference>
<dbReference type="SUPFAM" id="SSF109854">
    <property type="entry name" value="DinB/YfiT-like putative metalloenzymes"/>
    <property type="match status" value="1"/>
</dbReference>
<gene>
    <name evidence="1" type="ORF">SAMN04488513_11013</name>
</gene>
<proteinExistence type="predicted"/>
<dbReference type="STRING" id="192903.SAMN04488513_11013"/>
<dbReference type="AlphaFoldDB" id="A0A1M6MJ68"/>
<dbReference type="EMBL" id="FQYU01000010">
    <property type="protein sequence ID" value="SHJ83508.1"/>
    <property type="molecule type" value="Genomic_DNA"/>
</dbReference>
<evidence type="ECO:0000313" key="2">
    <source>
        <dbReference type="Proteomes" id="UP000184543"/>
    </source>
</evidence>
<evidence type="ECO:0008006" key="3">
    <source>
        <dbReference type="Google" id="ProtNLM"/>
    </source>
</evidence>
<organism evidence="1 2">
    <name type="scientific">Pseudozobellia thermophila</name>
    <dbReference type="NCBI Taxonomy" id="192903"/>
    <lineage>
        <taxon>Bacteria</taxon>
        <taxon>Pseudomonadati</taxon>
        <taxon>Bacteroidota</taxon>
        <taxon>Flavobacteriia</taxon>
        <taxon>Flavobacteriales</taxon>
        <taxon>Flavobacteriaceae</taxon>
        <taxon>Pseudozobellia</taxon>
    </lineage>
</organism>
<evidence type="ECO:0000313" key="1">
    <source>
        <dbReference type="EMBL" id="SHJ83508.1"/>
    </source>
</evidence>
<accession>A0A1M6MJ68</accession>
<keyword evidence="2" id="KW-1185">Reference proteome</keyword>
<dbReference type="Pfam" id="PF07609">
    <property type="entry name" value="DUF1572"/>
    <property type="match status" value="1"/>
</dbReference>
<dbReference type="InterPro" id="IPR034660">
    <property type="entry name" value="DinB/YfiT-like"/>
</dbReference>
<sequence>MNFVDNYLDSVIFEFHRYKALGDKSFAQLGEADILWKHGANDNNIALIVKHLSGNMLSRWTRFLTEDGEKSWRHRENEFEHPYATKKEMLLAWEKGWACLFEALGSIDGNNFETRIKIRNEEHTLIEAINRQLAHYANHVGQIVLLAKMIKGDAWQSLSIPRGGSEKFNRDAFGA</sequence>